<proteinExistence type="predicted"/>
<accession>A0A2N9AZK1</accession>
<sequence>MFSSKESMLDSSGARDQDPADEGPTGRRRTLEDFKGDYPVGPDLDNGPCALRAVAHRYSSYASSERAFSLQLCRTVRAERPIMTSRTVAARALPRA</sequence>
<evidence type="ECO:0000313" key="2">
    <source>
        <dbReference type="EMBL" id="SOR32739.1"/>
    </source>
</evidence>
<evidence type="ECO:0000313" key="3">
    <source>
        <dbReference type="Proteomes" id="UP000233769"/>
    </source>
</evidence>
<dbReference type="Proteomes" id="UP000233769">
    <property type="component" value="Chromosome tk0001"/>
</dbReference>
<gene>
    <name evidence="2" type="ORF">TK0001_6180</name>
</gene>
<feature type="compositionally biased region" description="Polar residues" evidence="1">
    <location>
        <begin position="1"/>
        <end position="10"/>
    </location>
</feature>
<name>A0A2N9AZK1_METEX</name>
<evidence type="ECO:0000256" key="1">
    <source>
        <dbReference type="SAM" id="MobiDB-lite"/>
    </source>
</evidence>
<dbReference type="EMBL" id="LT962688">
    <property type="protein sequence ID" value="SOR32739.1"/>
    <property type="molecule type" value="Genomic_DNA"/>
</dbReference>
<protein>
    <submittedName>
        <fullName evidence="2">Uncharacterized protein</fullName>
    </submittedName>
</protein>
<feature type="region of interest" description="Disordered" evidence="1">
    <location>
        <begin position="1"/>
        <end position="42"/>
    </location>
</feature>
<reference evidence="3" key="1">
    <citation type="submission" date="2017-10" db="EMBL/GenBank/DDBJ databases">
        <authorList>
            <person name="Regsiter A."/>
            <person name="William W."/>
        </authorList>
    </citation>
    <scope>NUCLEOTIDE SEQUENCE [LARGE SCALE GENOMIC DNA]</scope>
</reference>
<organism evidence="2 3">
    <name type="scientific">Methylorubrum extorquens</name>
    <name type="common">Methylobacterium dichloromethanicum</name>
    <name type="synonym">Methylobacterium extorquens</name>
    <dbReference type="NCBI Taxonomy" id="408"/>
    <lineage>
        <taxon>Bacteria</taxon>
        <taxon>Pseudomonadati</taxon>
        <taxon>Pseudomonadota</taxon>
        <taxon>Alphaproteobacteria</taxon>
        <taxon>Hyphomicrobiales</taxon>
        <taxon>Methylobacteriaceae</taxon>
        <taxon>Methylorubrum</taxon>
    </lineage>
</organism>
<dbReference type="AlphaFoldDB" id="A0A2N9AZK1"/>